<comment type="pathway">
    <text evidence="7">Carbohydrate degradation; 2-deoxy-D-ribose 1-phosphate degradation; D-glyceraldehyde 3-phosphate and acetaldehyde from 2-deoxy-alpha-D-ribose 1-phosphate: step 2/2.</text>
</comment>
<dbReference type="Gene3D" id="3.20.20.70">
    <property type="entry name" value="Aldolase class I"/>
    <property type="match status" value="1"/>
</dbReference>
<feature type="active site" description="Schiff-base intermediate with acetaldehyde" evidence="7">
    <location>
        <position position="151"/>
    </location>
</feature>
<evidence type="ECO:0000256" key="6">
    <source>
        <dbReference type="ARBA" id="ARBA00056337"/>
    </source>
</evidence>
<dbReference type="CDD" id="cd00959">
    <property type="entry name" value="DeoC"/>
    <property type="match status" value="1"/>
</dbReference>
<evidence type="ECO:0000256" key="2">
    <source>
        <dbReference type="ARBA" id="ARBA00022490"/>
    </source>
</evidence>
<dbReference type="NCBIfam" id="TIGR00126">
    <property type="entry name" value="deoC"/>
    <property type="match status" value="1"/>
</dbReference>
<dbReference type="PANTHER" id="PTHR10889:SF1">
    <property type="entry name" value="DEOXYRIBOSE-PHOSPHATE ALDOLASE"/>
    <property type="match status" value="1"/>
</dbReference>
<organism evidence="8 9">
    <name type="scientific">Aequorivita viscosa</name>
    <dbReference type="NCBI Taxonomy" id="797419"/>
    <lineage>
        <taxon>Bacteria</taxon>
        <taxon>Pseudomonadati</taxon>
        <taxon>Bacteroidota</taxon>
        <taxon>Flavobacteriia</taxon>
        <taxon>Flavobacteriales</taxon>
        <taxon>Flavobacteriaceae</taxon>
        <taxon>Aequorivita</taxon>
    </lineage>
</organism>
<dbReference type="InterPro" id="IPR011343">
    <property type="entry name" value="DeoC"/>
</dbReference>
<keyword evidence="9" id="KW-1185">Reference proteome</keyword>
<dbReference type="GO" id="GO:0004139">
    <property type="term" value="F:deoxyribose-phosphate aldolase activity"/>
    <property type="evidence" value="ECO:0007669"/>
    <property type="project" value="UniProtKB-UniRule"/>
</dbReference>
<name>A0A1M6NY54_9FLAO</name>
<sequence length="224" mass="24216">MKLNRFIDQTLLKATATSEEITQLCKEAIAHKFYAVCINACYVPLAKQELKNSDVKIATVIGFPLGASSSKSKVEEAAVAINNGADEIDMVLNIGFLKNQWNDLVTNEIEEVKKTIGSKILKVILETCYLTDDEIKIACQLAKKAGADFVKTSTGFGTAGATINHVKLMADEVGDSLKIKASGGIKNAETALQYIELGVSRIGTSSGIEIVSRTLKNNNNEHTY</sequence>
<dbReference type="PANTHER" id="PTHR10889">
    <property type="entry name" value="DEOXYRIBOSE-PHOSPHATE ALDOLASE"/>
    <property type="match status" value="1"/>
</dbReference>
<dbReference type="GO" id="GO:0005737">
    <property type="term" value="C:cytoplasm"/>
    <property type="evidence" value="ECO:0007669"/>
    <property type="project" value="UniProtKB-SubCell"/>
</dbReference>
<dbReference type="HAMAP" id="MF_00114">
    <property type="entry name" value="DeoC_type1"/>
    <property type="match status" value="1"/>
</dbReference>
<evidence type="ECO:0000256" key="4">
    <source>
        <dbReference type="ARBA" id="ARBA00023270"/>
    </source>
</evidence>
<comment type="catalytic activity">
    <reaction evidence="5 7">
        <text>2-deoxy-D-ribose 5-phosphate = D-glyceraldehyde 3-phosphate + acetaldehyde</text>
        <dbReference type="Rhea" id="RHEA:12821"/>
        <dbReference type="ChEBI" id="CHEBI:15343"/>
        <dbReference type="ChEBI" id="CHEBI:59776"/>
        <dbReference type="ChEBI" id="CHEBI:62877"/>
        <dbReference type="EC" id="4.1.2.4"/>
    </reaction>
</comment>
<dbReference type="SUPFAM" id="SSF51569">
    <property type="entry name" value="Aldolase"/>
    <property type="match status" value="1"/>
</dbReference>
<dbReference type="UniPathway" id="UPA00002">
    <property type="reaction ID" value="UER00468"/>
</dbReference>
<dbReference type="FunFam" id="3.20.20.70:FF:000044">
    <property type="entry name" value="Deoxyribose-phosphate aldolase"/>
    <property type="match status" value="1"/>
</dbReference>
<dbReference type="InterPro" id="IPR028581">
    <property type="entry name" value="DeoC_typeI"/>
</dbReference>
<dbReference type="STRING" id="797419.SAMN05216556_13712"/>
<accession>A0A1M6NY54</accession>
<dbReference type="InterPro" id="IPR013785">
    <property type="entry name" value="Aldolase_TIM"/>
</dbReference>
<dbReference type="OrthoDB" id="9778711at2"/>
<dbReference type="EC" id="4.1.2.4" evidence="7"/>
<evidence type="ECO:0000256" key="3">
    <source>
        <dbReference type="ARBA" id="ARBA00023239"/>
    </source>
</evidence>
<comment type="function">
    <text evidence="6 7">Catalyzes a reversible aldol reaction between acetaldehyde and D-glyceraldehyde 3-phosphate to generate 2-deoxy-D-ribose 5-phosphate.</text>
</comment>
<evidence type="ECO:0000313" key="8">
    <source>
        <dbReference type="EMBL" id="SHK00677.1"/>
    </source>
</evidence>
<dbReference type="GO" id="GO:0006018">
    <property type="term" value="P:2-deoxyribose 1-phosphate catabolic process"/>
    <property type="evidence" value="ECO:0007669"/>
    <property type="project" value="UniProtKB-UniRule"/>
</dbReference>
<dbReference type="AlphaFoldDB" id="A0A1M6NY54"/>
<keyword evidence="2 7" id="KW-0963">Cytoplasm</keyword>
<comment type="subcellular location">
    <subcellularLocation>
        <location evidence="7">Cytoplasm</location>
    </subcellularLocation>
</comment>
<dbReference type="GO" id="GO:0009264">
    <property type="term" value="P:deoxyribonucleotide catabolic process"/>
    <property type="evidence" value="ECO:0007669"/>
    <property type="project" value="UniProtKB-UniRule"/>
</dbReference>
<evidence type="ECO:0000256" key="5">
    <source>
        <dbReference type="ARBA" id="ARBA00048791"/>
    </source>
</evidence>
<evidence type="ECO:0000256" key="1">
    <source>
        <dbReference type="ARBA" id="ARBA00010936"/>
    </source>
</evidence>
<comment type="similarity">
    <text evidence="1 7">Belongs to the DeoC/FbaB aldolase family. DeoC type 1 subfamily.</text>
</comment>
<evidence type="ECO:0000256" key="7">
    <source>
        <dbReference type="HAMAP-Rule" id="MF_00114"/>
    </source>
</evidence>
<dbReference type="Proteomes" id="UP000184172">
    <property type="component" value="Unassembled WGS sequence"/>
</dbReference>
<dbReference type="InterPro" id="IPR002915">
    <property type="entry name" value="DeoC/FbaB/LacD_aldolase"/>
</dbReference>
<evidence type="ECO:0000313" key="9">
    <source>
        <dbReference type="Proteomes" id="UP000184172"/>
    </source>
</evidence>
<dbReference type="PIRSF" id="PIRSF001357">
    <property type="entry name" value="DeoC"/>
    <property type="match status" value="1"/>
</dbReference>
<proteinExistence type="inferred from homology"/>
<keyword evidence="3 7" id="KW-0456">Lyase</keyword>
<dbReference type="Pfam" id="PF01791">
    <property type="entry name" value="DeoC"/>
    <property type="match status" value="1"/>
</dbReference>
<dbReference type="GO" id="GO:0016052">
    <property type="term" value="P:carbohydrate catabolic process"/>
    <property type="evidence" value="ECO:0007669"/>
    <property type="project" value="TreeGrafter"/>
</dbReference>
<feature type="active site" description="Proton donor/acceptor" evidence="7">
    <location>
        <position position="89"/>
    </location>
</feature>
<feature type="active site" description="Proton donor/acceptor" evidence="7">
    <location>
        <position position="180"/>
    </location>
</feature>
<gene>
    <name evidence="7" type="primary">deoC</name>
    <name evidence="8" type="ORF">SAMN04487908_14012</name>
</gene>
<protein>
    <recommendedName>
        <fullName evidence="7">Deoxyribose-phosphate aldolase</fullName>
        <shortName evidence="7">DERA</shortName>
        <ecNumber evidence="7">4.1.2.4</ecNumber>
    </recommendedName>
    <alternativeName>
        <fullName evidence="7">2-deoxy-D-ribose 5-phosphate aldolase</fullName>
    </alternativeName>
    <alternativeName>
        <fullName evidence="7">Phosphodeoxyriboaldolase</fullName>
        <shortName evidence="7">Deoxyriboaldolase</shortName>
    </alternativeName>
</protein>
<reference evidence="9" key="1">
    <citation type="submission" date="2016-11" db="EMBL/GenBank/DDBJ databases">
        <authorList>
            <person name="Varghese N."/>
            <person name="Submissions S."/>
        </authorList>
    </citation>
    <scope>NUCLEOTIDE SEQUENCE [LARGE SCALE GENOMIC DNA]</scope>
    <source>
        <strain evidence="9">DSM 26349</strain>
    </source>
</reference>
<keyword evidence="4 7" id="KW-0704">Schiff base</keyword>
<dbReference type="EMBL" id="FQYV01000040">
    <property type="protein sequence ID" value="SHK00677.1"/>
    <property type="molecule type" value="Genomic_DNA"/>
</dbReference>
<dbReference type="SMART" id="SM01133">
    <property type="entry name" value="DeoC"/>
    <property type="match status" value="1"/>
</dbReference>
<dbReference type="RefSeq" id="WP_073221947.1">
    <property type="nucleotide sequence ID" value="NZ_FNNS01000037.1"/>
</dbReference>